<name>A0A6P6AZA6_DURZI</name>
<feature type="region of interest" description="Disordered" evidence="1">
    <location>
        <begin position="68"/>
        <end position="111"/>
    </location>
</feature>
<accession>A0A6P6AZA6</accession>
<keyword evidence="2" id="KW-1185">Reference proteome</keyword>
<evidence type="ECO:0000313" key="3">
    <source>
        <dbReference type="RefSeq" id="XP_022770120.1"/>
    </source>
</evidence>
<protein>
    <submittedName>
        <fullName evidence="3">Uncharacterized protein LOC111313701</fullName>
    </submittedName>
</protein>
<evidence type="ECO:0000256" key="1">
    <source>
        <dbReference type="SAM" id="MobiDB-lite"/>
    </source>
</evidence>
<evidence type="ECO:0000313" key="2">
    <source>
        <dbReference type="Proteomes" id="UP000515121"/>
    </source>
</evidence>
<reference evidence="3" key="1">
    <citation type="submission" date="2025-08" db="UniProtKB">
        <authorList>
            <consortium name="RefSeq"/>
        </authorList>
    </citation>
    <scope>IDENTIFICATION</scope>
    <source>
        <tissue evidence="3">Fruit stalk</tissue>
    </source>
</reference>
<organism evidence="2 3">
    <name type="scientific">Durio zibethinus</name>
    <name type="common">Durian</name>
    <dbReference type="NCBI Taxonomy" id="66656"/>
    <lineage>
        <taxon>Eukaryota</taxon>
        <taxon>Viridiplantae</taxon>
        <taxon>Streptophyta</taxon>
        <taxon>Embryophyta</taxon>
        <taxon>Tracheophyta</taxon>
        <taxon>Spermatophyta</taxon>
        <taxon>Magnoliopsida</taxon>
        <taxon>eudicotyledons</taxon>
        <taxon>Gunneridae</taxon>
        <taxon>Pentapetalae</taxon>
        <taxon>rosids</taxon>
        <taxon>malvids</taxon>
        <taxon>Malvales</taxon>
        <taxon>Malvaceae</taxon>
        <taxon>Helicteroideae</taxon>
        <taxon>Durio</taxon>
    </lineage>
</organism>
<gene>
    <name evidence="3" type="primary">LOC111313701</name>
</gene>
<dbReference type="KEGG" id="dzi:111313701"/>
<feature type="compositionally biased region" description="Basic and acidic residues" evidence="1">
    <location>
        <begin position="102"/>
        <end position="111"/>
    </location>
</feature>
<feature type="region of interest" description="Disordered" evidence="1">
    <location>
        <begin position="1"/>
        <end position="24"/>
    </location>
</feature>
<proteinExistence type="predicted"/>
<dbReference type="GeneID" id="111313701"/>
<dbReference type="Proteomes" id="UP000515121">
    <property type="component" value="Unplaced"/>
</dbReference>
<dbReference type="RefSeq" id="XP_022770120.1">
    <property type="nucleotide sequence ID" value="XM_022914385.1"/>
</dbReference>
<sequence>MHLSCKTGQLEMHSRPSEAGRPVFGRNRNLRQSLMCKSSSAVRFSSPLDRDSKFWRLSMQRLVKVEGSITPSSSGKETVSAAGHAPTILISGGKPPSGMDVRATESEKLNS</sequence>
<dbReference type="AlphaFoldDB" id="A0A6P6AZA6"/>